<dbReference type="GO" id="GO:0004725">
    <property type="term" value="F:protein tyrosine phosphatase activity"/>
    <property type="evidence" value="ECO:0007669"/>
    <property type="project" value="UniProtKB-EC"/>
</dbReference>
<name>A0A518JN75_9BACT</name>
<keyword evidence="4" id="KW-1185">Reference proteome</keyword>
<evidence type="ECO:0000256" key="2">
    <source>
        <dbReference type="SAM" id="SignalP"/>
    </source>
</evidence>
<keyword evidence="3" id="KW-0378">Hydrolase</keyword>
<dbReference type="PANTHER" id="PTHR43428:SF1">
    <property type="entry name" value="ARSENATE REDUCTASE"/>
    <property type="match status" value="1"/>
</dbReference>
<dbReference type="RefSeq" id="WP_197452290.1">
    <property type="nucleotide sequence ID" value="NZ_CP036348.1"/>
</dbReference>
<evidence type="ECO:0000313" key="4">
    <source>
        <dbReference type="Proteomes" id="UP000315082"/>
    </source>
</evidence>
<dbReference type="EMBL" id="CP036348">
    <property type="protein sequence ID" value="QDV66961.1"/>
    <property type="molecule type" value="Genomic_DNA"/>
</dbReference>
<feature type="region of interest" description="Disordered" evidence="1">
    <location>
        <begin position="242"/>
        <end position="262"/>
    </location>
</feature>
<sequence precursor="true">MNPKLSISILAATIVSAFGSPANAQLIDPVRSFVGGVEESVTSLTDDRKQLLNGVVDYVLTRAKGGTHTKLVFICTHNSRRSHLAQIWCQTAAAHYSVPGVETYSGGTEATACNIRTIHALRRAGLSAVASSQGDNPTYLVQYSDLHPPIRAFSKIFSARCNPTSGFAAILCCSQADKQCPVVSGADGRFSLQYEDPKLADGTPEEARRYDDRSFQIAQEMFYVMLEVSKRLNGCNGDSKQCATPAPPKGDLGNGELVPAGK</sequence>
<dbReference type="Gene3D" id="3.40.50.2300">
    <property type="match status" value="1"/>
</dbReference>
<dbReference type="PANTHER" id="PTHR43428">
    <property type="entry name" value="ARSENATE REDUCTASE"/>
    <property type="match status" value="1"/>
</dbReference>
<dbReference type="Proteomes" id="UP000315082">
    <property type="component" value="Chromosome"/>
</dbReference>
<evidence type="ECO:0000256" key="1">
    <source>
        <dbReference type="SAM" id="MobiDB-lite"/>
    </source>
</evidence>
<dbReference type="KEGG" id="rcf:Poly24_06510"/>
<dbReference type="SUPFAM" id="SSF52788">
    <property type="entry name" value="Phosphotyrosine protein phosphatases I"/>
    <property type="match status" value="1"/>
</dbReference>
<proteinExistence type="predicted"/>
<feature type="chain" id="PRO_5021739305" evidence="2">
    <location>
        <begin position="25"/>
        <end position="262"/>
    </location>
</feature>
<organism evidence="3 4">
    <name type="scientific">Rosistilla carotiformis</name>
    <dbReference type="NCBI Taxonomy" id="2528017"/>
    <lineage>
        <taxon>Bacteria</taxon>
        <taxon>Pseudomonadati</taxon>
        <taxon>Planctomycetota</taxon>
        <taxon>Planctomycetia</taxon>
        <taxon>Pirellulales</taxon>
        <taxon>Pirellulaceae</taxon>
        <taxon>Rosistilla</taxon>
    </lineage>
</organism>
<reference evidence="3 4" key="1">
    <citation type="submission" date="2019-02" db="EMBL/GenBank/DDBJ databases">
        <title>Deep-cultivation of Planctomycetes and their phenomic and genomic characterization uncovers novel biology.</title>
        <authorList>
            <person name="Wiegand S."/>
            <person name="Jogler M."/>
            <person name="Boedeker C."/>
            <person name="Pinto D."/>
            <person name="Vollmers J."/>
            <person name="Rivas-Marin E."/>
            <person name="Kohn T."/>
            <person name="Peeters S.H."/>
            <person name="Heuer A."/>
            <person name="Rast P."/>
            <person name="Oberbeckmann S."/>
            <person name="Bunk B."/>
            <person name="Jeske O."/>
            <person name="Meyerdierks A."/>
            <person name="Storesund J.E."/>
            <person name="Kallscheuer N."/>
            <person name="Luecker S."/>
            <person name="Lage O.M."/>
            <person name="Pohl T."/>
            <person name="Merkel B.J."/>
            <person name="Hornburger P."/>
            <person name="Mueller R.-W."/>
            <person name="Bruemmer F."/>
            <person name="Labrenz M."/>
            <person name="Spormann A.M."/>
            <person name="Op den Camp H."/>
            <person name="Overmann J."/>
            <person name="Amann R."/>
            <person name="Jetten M.S.M."/>
            <person name="Mascher T."/>
            <person name="Medema M.H."/>
            <person name="Devos D.P."/>
            <person name="Kaster A.-K."/>
            <person name="Ovreas L."/>
            <person name="Rohde M."/>
            <person name="Galperin M.Y."/>
            <person name="Jogler C."/>
        </authorList>
    </citation>
    <scope>NUCLEOTIDE SEQUENCE [LARGE SCALE GENOMIC DNA]</scope>
    <source>
        <strain evidence="3 4">Poly24</strain>
    </source>
</reference>
<gene>
    <name evidence="3" type="primary">arsC_1</name>
    <name evidence="3" type="ORF">Poly24_06510</name>
</gene>
<evidence type="ECO:0000313" key="3">
    <source>
        <dbReference type="EMBL" id="QDV66961.1"/>
    </source>
</evidence>
<protein>
    <submittedName>
        <fullName evidence="3">Protein ArsC</fullName>
        <ecNumber evidence="3">3.1.3.48</ecNumber>
    </submittedName>
</protein>
<dbReference type="EC" id="3.1.3.48" evidence="3"/>
<keyword evidence="2" id="KW-0732">Signal</keyword>
<dbReference type="AlphaFoldDB" id="A0A518JN75"/>
<accession>A0A518JN75</accession>
<feature type="signal peptide" evidence="2">
    <location>
        <begin position="1"/>
        <end position="24"/>
    </location>
</feature>
<dbReference type="InterPro" id="IPR036196">
    <property type="entry name" value="Ptyr_pPase_sf"/>
</dbReference>